<dbReference type="SUPFAM" id="SSF54427">
    <property type="entry name" value="NTF2-like"/>
    <property type="match status" value="1"/>
</dbReference>
<name>A0ABX1TLU3_9GAMM</name>
<dbReference type="EMBL" id="SPMZ01000017">
    <property type="protein sequence ID" value="NMQ18936.1"/>
    <property type="molecule type" value="Genomic_DNA"/>
</dbReference>
<protein>
    <recommendedName>
        <fullName evidence="3">Nuclear transport factor 2 family protein</fullName>
    </recommendedName>
</protein>
<dbReference type="RefSeq" id="WP_169248198.1">
    <property type="nucleotide sequence ID" value="NZ_SPMZ01000017.1"/>
</dbReference>
<reference evidence="1 2" key="1">
    <citation type="submission" date="2019-03" db="EMBL/GenBank/DDBJ databases">
        <title>Metabolic reconstructions from genomes of highly enriched 'Candidatus Accumulibacter' and 'Candidatus Competibacter' bioreactor populations.</title>
        <authorList>
            <person name="Annavajhala M.K."/>
            <person name="Welles L."/>
            <person name="Abbas B."/>
            <person name="Sorokin D."/>
            <person name="Park H."/>
            <person name="Van Loosdrecht M."/>
            <person name="Chandran K."/>
        </authorList>
    </citation>
    <scope>NUCLEOTIDE SEQUENCE [LARGE SCALE GENOMIC DNA]</scope>
    <source>
        <strain evidence="1 2">SBR_G</strain>
    </source>
</reference>
<accession>A0ABX1TLU3</accession>
<evidence type="ECO:0000313" key="2">
    <source>
        <dbReference type="Proteomes" id="UP000760480"/>
    </source>
</evidence>
<sequence>MLFPFLLVVGLAWAAADPATPVSTDREQVLRQRVHERWEALIRRDLAAAYLFEAPVFRAAYSLEQYQRKFGKGLIWEGAVVDQVLLEGDEAATVYVNVQYQQAEMIAGEARSFSSLVTEKWIRADDQWWHVPSSD</sequence>
<evidence type="ECO:0008006" key="3">
    <source>
        <dbReference type="Google" id="ProtNLM"/>
    </source>
</evidence>
<dbReference type="Proteomes" id="UP000760480">
    <property type="component" value="Unassembled WGS sequence"/>
</dbReference>
<comment type="caution">
    <text evidence="1">The sequence shown here is derived from an EMBL/GenBank/DDBJ whole genome shotgun (WGS) entry which is preliminary data.</text>
</comment>
<gene>
    <name evidence="1" type="ORF">E4P82_06765</name>
</gene>
<evidence type="ECO:0000313" key="1">
    <source>
        <dbReference type="EMBL" id="NMQ18936.1"/>
    </source>
</evidence>
<dbReference type="InterPro" id="IPR032710">
    <property type="entry name" value="NTF2-like_dom_sf"/>
</dbReference>
<organism evidence="1 2">
    <name type="scientific">Candidatus Competibacter phosphatis</name>
    <dbReference type="NCBI Taxonomy" id="221280"/>
    <lineage>
        <taxon>Bacteria</taxon>
        <taxon>Pseudomonadati</taxon>
        <taxon>Pseudomonadota</taxon>
        <taxon>Gammaproteobacteria</taxon>
        <taxon>Candidatus Competibacteraceae</taxon>
        <taxon>Candidatus Competibacter</taxon>
    </lineage>
</organism>
<proteinExistence type="predicted"/>
<keyword evidence="2" id="KW-1185">Reference proteome</keyword>